<dbReference type="PANTHER" id="PTHR42659">
    <property type="entry name" value="XANTHINE DEHYDROGENASE SUBUNIT C-RELATED"/>
    <property type="match status" value="1"/>
</dbReference>
<evidence type="ECO:0000256" key="1">
    <source>
        <dbReference type="ARBA" id="ARBA00022630"/>
    </source>
</evidence>
<proteinExistence type="predicted"/>
<dbReference type="InterPro" id="IPR036683">
    <property type="entry name" value="CO_DH_flav_C_dom_sf"/>
</dbReference>
<accession>A0A3B0UL15</accession>
<evidence type="ECO:0000313" key="5">
    <source>
        <dbReference type="EMBL" id="VAW29790.1"/>
    </source>
</evidence>
<gene>
    <name evidence="5" type="ORF">MNBD_CHLOROFLEXI01-4352</name>
</gene>
<dbReference type="InterPro" id="IPR016167">
    <property type="entry name" value="FAD-bd_PCMH_sub1"/>
</dbReference>
<dbReference type="SMART" id="SM01092">
    <property type="entry name" value="CO_deh_flav_C"/>
    <property type="match status" value="1"/>
</dbReference>
<dbReference type="Pfam" id="PF03450">
    <property type="entry name" value="CO_deh_flav_C"/>
    <property type="match status" value="1"/>
</dbReference>
<dbReference type="Gene3D" id="3.30.465.10">
    <property type="match status" value="1"/>
</dbReference>
<dbReference type="PROSITE" id="PS51387">
    <property type="entry name" value="FAD_PCMH"/>
    <property type="match status" value="1"/>
</dbReference>
<dbReference type="Gene3D" id="3.30.43.10">
    <property type="entry name" value="Uridine Diphospho-n-acetylenolpyruvylglucosamine Reductase, domain 2"/>
    <property type="match status" value="1"/>
</dbReference>
<feature type="domain" description="FAD-binding PCMH-type" evidence="4">
    <location>
        <begin position="1"/>
        <end position="183"/>
    </location>
</feature>
<dbReference type="InterPro" id="IPR051312">
    <property type="entry name" value="Diverse_Substr_Oxidored"/>
</dbReference>
<dbReference type="AlphaFoldDB" id="A0A3B0UL15"/>
<evidence type="ECO:0000259" key="4">
    <source>
        <dbReference type="PROSITE" id="PS51387"/>
    </source>
</evidence>
<dbReference type="InterPro" id="IPR002346">
    <property type="entry name" value="Mopterin_DH_FAD-bd"/>
</dbReference>
<evidence type="ECO:0000256" key="3">
    <source>
        <dbReference type="ARBA" id="ARBA00023002"/>
    </source>
</evidence>
<keyword evidence="3" id="KW-0560">Oxidoreductase</keyword>
<dbReference type="SUPFAM" id="SSF56176">
    <property type="entry name" value="FAD-binding/transporter-associated domain-like"/>
    <property type="match status" value="1"/>
</dbReference>
<organism evidence="5">
    <name type="scientific">hydrothermal vent metagenome</name>
    <dbReference type="NCBI Taxonomy" id="652676"/>
    <lineage>
        <taxon>unclassified sequences</taxon>
        <taxon>metagenomes</taxon>
        <taxon>ecological metagenomes</taxon>
    </lineage>
</organism>
<dbReference type="SUPFAM" id="SSF55447">
    <property type="entry name" value="CO dehydrogenase flavoprotein C-terminal domain-like"/>
    <property type="match status" value="1"/>
</dbReference>
<dbReference type="InterPro" id="IPR016166">
    <property type="entry name" value="FAD-bd_PCMH"/>
</dbReference>
<dbReference type="Gene3D" id="3.30.390.50">
    <property type="entry name" value="CO dehydrogenase flavoprotein, C-terminal domain"/>
    <property type="match status" value="1"/>
</dbReference>
<dbReference type="Pfam" id="PF00941">
    <property type="entry name" value="FAD_binding_5"/>
    <property type="match status" value="1"/>
</dbReference>
<dbReference type="GO" id="GO:0016491">
    <property type="term" value="F:oxidoreductase activity"/>
    <property type="evidence" value="ECO:0007669"/>
    <property type="project" value="UniProtKB-KW"/>
</dbReference>
<dbReference type="InterPro" id="IPR005107">
    <property type="entry name" value="CO_DH_flav_C"/>
</dbReference>
<keyword evidence="2" id="KW-0274">FAD</keyword>
<dbReference type="InterPro" id="IPR036318">
    <property type="entry name" value="FAD-bd_PCMH-like_sf"/>
</dbReference>
<name>A0A3B0UL15_9ZZZZ</name>
<dbReference type="EMBL" id="UOEU01000005">
    <property type="protein sequence ID" value="VAW29790.1"/>
    <property type="molecule type" value="Genomic_DNA"/>
</dbReference>
<dbReference type="InterPro" id="IPR016169">
    <property type="entry name" value="FAD-bd_PCMH_sub2"/>
</dbReference>
<dbReference type="GO" id="GO:0071949">
    <property type="term" value="F:FAD binding"/>
    <property type="evidence" value="ECO:0007669"/>
    <property type="project" value="InterPro"/>
</dbReference>
<sequence length="283" mass="29639">MPQQPDSYSRPESLSEAVALLAKPDSAPLAGGTKLLASELGLLGTAVIDLQALGLGQARLIAAGGKEAMALGATLTLTQFSHFLQQELPENNVSELLQKALRQAGPNTYRNAATLGGTIASRKADSELLAALLVLDATVTLHSTSMHNVQASMHNVQTLAAYLAEAERPSSLITTVSIPLAAGRGVSHRVARTPADYPIVSITGWRTAAGDVCLAATGLGKRPFRLLEAEKLAKNESIDQAVAAATAANSHPGDFRGDASYRAEMAAVLTRRTLNQLRNNSIT</sequence>
<keyword evidence="1" id="KW-0285">Flavoprotein</keyword>
<protein>
    <recommendedName>
        <fullName evidence="4">FAD-binding PCMH-type domain-containing protein</fullName>
    </recommendedName>
</protein>
<dbReference type="PANTHER" id="PTHR42659:SF2">
    <property type="entry name" value="XANTHINE DEHYDROGENASE SUBUNIT C-RELATED"/>
    <property type="match status" value="1"/>
</dbReference>
<evidence type="ECO:0000256" key="2">
    <source>
        <dbReference type="ARBA" id="ARBA00022827"/>
    </source>
</evidence>
<reference evidence="5" key="1">
    <citation type="submission" date="2018-06" db="EMBL/GenBank/DDBJ databases">
        <authorList>
            <person name="Zhirakovskaya E."/>
        </authorList>
    </citation>
    <scope>NUCLEOTIDE SEQUENCE</scope>
</reference>